<dbReference type="SUPFAM" id="SSF50182">
    <property type="entry name" value="Sm-like ribonucleoproteins"/>
    <property type="match status" value="1"/>
</dbReference>
<evidence type="ECO:0000256" key="4">
    <source>
        <dbReference type="ARBA" id="ARBA00022692"/>
    </source>
</evidence>
<evidence type="ECO:0000256" key="5">
    <source>
        <dbReference type="ARBA" id="ARBA00022989"/>
    </source>
</evidence>
<feature type="transmembrane region" description="Helical" evidence="8">
    <location>
        <begin position="295"/>
        <end position="319"/>
    </location>
</feature>
<keyword evidence="5 8" id="KW-1133">Transmembrane helix</keyword>
<evidence type="ECO:0000256" key="7">
    <source>
        <dbReference type="SAM" id="MobiDB-lite"/>
    </source>
</evidence>
<feature type="transmembrane region" description="Helical" evidence="8">
    <location>
        <begin position="373"/>
        <end position="399"/>
    </location>
</feature>
<keyword evidence="4 8" id="KW-0812">Transmembrane</keyword>
<dbReference type="PANTHER" id="PTHR30460:SF0">
    <property type="entry name" value="MODERATE CONDUCTANCE MECHANOSENSITIVE CHANNEL YBIO"/>
    <property type="match status" value="1"/>
</dbReference>
<dbReference type="Proteomes" id="UP001227126">
    <property type="component" value="Unassembled WGS sequence"/>
</dbReference>
<dbReference type="SUPFAM" id="SSF82861">
    <property type="entry name" value="Mechanosensitive channel protein MscS (YggB), transmembrane region"/>
    <property type="match status" value="1"/>
</dbReference>
<dbReference type="InterPro" id="IPR045276">
    <property type="entry name" value="YbiO_bact"/>
</dbReference>
<feature type="domain" description="Mechanosensitive ion channel MscS C-terminal" evidence="11">
    <location>
        <begin position="656"/>
        <end position="740"/>
    </location>
</feature>
<evidence type="ECO:0000256" key="2">
    <source>
        <dbReference type="ARBA" id="ARBA00008017"/>
    </source>
</evidence>
<accession>A0ABT7FI51</accession>
<feature type="transmembrane region" description="Helical" evidence="8">
    <location>
        <begin position="446"/>
        <end position="467"/>
    </location>
</feature>
<dbReference type="Pfam" id="PF21082">
    <property type="entry name" value="MS_channel_3rd"/>
    <property type="match status" value="1"/>
</dbReference>
<feature type="chain" id="PRO_5047099099" evidence="9">
    <location>
        <begin position="25"/>
        <end position="788"/>
    </location>
</feature>
<evidence type="ECO:0000256" key="8">
    <source>
        <dbReference type="SAM" id="Phobius"/>
    </source>
</evidence>
<keyword evidence="3" id="KW-1003">Cell membrane</keyword>
<dbReference type="Pfam" id="PF00924">
    <property type="entry name" value="MS_channel_2nd"/>
    <property type="match status" value="1"/>
</dbReference>
<keyword evidence="6 8" id="KW-0472">Membrane</keyword>
<gene>
    <name evidence="13" type="ORF">QO034_16910</name>
</gene>
<feature type="transmembrane region" description="Helical" evidence="8">
    <location>
        <begin position="226"/>
        <end position="246"/>
    </location>
</feature>
<dbReference type="RefSeq" id="WP_284486702.1">
    <property type="nucleotide sequence ID" value="NZ_JASNJE010000024.1"/>
</dbReference>
<proteinExistence type="inferred from homology"/>
<dbReference type="Gene3D" id="3.30.70.100">
    <property type="match status" value="1"/>
</dbReference>
<dbReference type="SUPFAM" id="SSF82689">
    <property type="entry name" value="Mechanosensitive channel protein MscS (YggB), C-terminal domain"/>
    <property type="match status" value="1"/>
</dbReference>
<evidence type="ECO:0000259" key="12">
    <source>
        <dbReference type="Pfam" id="PF21088"/>
    </source>
</evidence>
<evidence type="ECO:0000259" key="11">
    <source>
        <dbReference type="Pfam" id="PF21082"/>
    </source>
</evidence>
<feature type="domain" description="Mechanosensitive ion channel transmembrane helices 2/3" evidence="12">
    <location>
        <begin position="542"/>
        <end position="581"/>
    </location>
</feature>
<dbReference type="Pfam" id="PF21088">
    <property type="entry name" value="MS_channel_1st"/>
    <property type="match status" value="1"/>
</dbReference>
<feature type="transmembrane region" description="Helical" evidence="8">
    <location>
        <begin position="537"/>
        <end position="556"/>
    </location>
</feature>
<feature type="signal peptide" evidence="9">
    <location>
        <begin position="1"/>
        <end position="24"/>
    </location>
</feature>
<comment type="subcellular location">
    <subcellularLocation>
        <location evidence="1">Cell membrane</location>
        <topology evidence="1">Multi-pass membrane protein</topology>
    </subcellularLocation>
</comment>
<dbReference type="Gene3D" id="1.10.287.1260">
    <property type="match status" value="1"/>
</dbReference>
<comment type="caution">
    <text evidence="13">The sequence shown here is derived from an EMBL/GenBank/DDBJ whole genome shotgun (WGS) entry which is preliminary data.</text>
</comment>
<dbReference type="InterPro" id="IPR023408">
    <property type="entry name" value="MscS_beta-dom_sf"/>
</dbReference>
<dbReference type="InterPro" id="IPR006685">
    <property type="entry name" value="MscS_channel_2nd"/>
</dbReference>
<evidence type="ECO:0000256" key="3">
    <source>
        <dbReference type="ARBA" id="ARBA00022475"/>
    </source>
</evidence>
<comment type="similarity">
    <text evidence="2">Belongs to the MscS (TC 1.A.23) family.</text>
</comment>
<sequence length="788" mass="86186">MRHFLLCVALTGLLTILLSFPVSAQSLPGLGGGREAAAAQPETPLASAIREAAESGVNVIVIDGAGQLVGAVTSQSGGTAEQDPTLHPMDHPSPLMRAQSEVEEFRETLASRLEALPTSLNEVAFILRATSPDGRIMTYVEVLIWTLLLFAVSRVIVGYAYGRRFALGLMLARSLENPQGYREKIPLLVFRFLLGIGGTVLVMLLSYVAGYLIFGSVEDQSIELTIAAIYAAFFLSRTVSDLWRMILAPFISQYRIPVLSDRQARRIYYWAAVLATYNIATIMFSTWIADFGLNYNAYAILYGVLSLVGAVANILMILFNAGAISDAIRGGRPAGEVAWLTRFLSFAWAPLLVGYIIFGWFELAFDLVLEQEASIPMIAGAYAVFLSIIVVYGGINYVIESFFDRSRQLARMNSELAAAEADERAAEDAPETPPARGYQIMTYEALARRVAGVLAFVAGAYALLRVWDPENAILPDSVLGNLLDVITILFIGYVLYNFFRIWIDSKIAEETVDETEAELGDEGGAASASRLATLLPLFRGAILAVVVVSIVLIALLELGINVSPLFAGAGVVGLAVGFGAQTLVRDIFSGAFFLIDDAFRKGEYIDIGDVKGTVEKISVRSFQLRHHLGALNTIPFGEIKVLTNYSRDWVIMKLPLRVTYDTDVEKVRKLIKKLGQELLSDPVIGENFIQPLKSQGVIEMQDSAMIIRVKFMTKPGDQWLVRKKVYEEIRELFAREGIHFAHREVTVRLADAKAEDLTPAQKEAVAGAVQGAVDEDDLDDIGPGGDDR</sequence>
<feature type="region of interest" description="Disordered" evidence="7">
    <location>
        <begin position="765"/>
        <end position="788"/>
    </location>
</feature>
<reference evidence="13 14" key="1">
    <citation type="submission" date="2023-05" db="EMBL/GenBank/DDBJ databases">
        <title>Sedimentitalea sp. nov. JM2-8.</title>
        <authorList>
            <person name="Huang J."/>
        </authorList>
    </citation>
    <scope>NUCLEOTIDE SEQUENCE [LARGE SCALE GENOMIC DNA]</scope>
    <source>
        <strain evidence="13 14">JM2-8</strain>
    </source>
</reference>
<feature type="transmembrane region" description="Helical" evidence="8">
    <location>
        <begin position="142"/>
        <end position="161"/>
    </location>
</feature>
<dbReference type="InterPro" id="IPR049278">
    <property type="entry name" value="MS_channel_C"/>
</dbReference>
<dbReference type="Gene3D" id="2.30.30.60">
    <property type="match status" value="1"/>
</dbReference>
<evidence type="ECO:0000313" key="14">
    <source>
        <dbReference type="Proteomes" id="UP001227126"/>
    </source>
</evidence>
<evidence type="ECO:0000256" key="6">
    <source>
        <dbReference type="ARBA" id="ARBA00023136"/>
    </source>
</evidence>
<evidence type="ECO:0000256" key="9">
    <source>
        <dbReference type="SAM" id="SignalP"/>
    </source>
</evidence>
<feature type="transmembrane region" description="Helical" evidence="8">
    <location>
        <begin position="339"/>
        <end position="361"/>
    </location>
</feature>
<dbReference type="InterPro" id="IPR049142">
    <property type="entry name" value="MS_channel_1st"/>
</dbReference>
<dbReference type="InterPro" id="IPR011014">
    <property type="entry name" value="MscS_channel_TM-2"/>
</dbReference>
<feature type="transmembrane region" description="Helical" evidence="8">
    <location>
        <begin position="188"/>
        <end position="214"/>
    </location>
</feature>
<feature type="transmembrane region" description="Helical" evidence="8">
    <location>
        <begin position="562"/>
        <end position="584"/>
    </location>
</feature>
<protein>
    <submittedName>
        <fullName evidence="13">Mechanosensitive ion channel family protein</fullName>
    </submittedName>
</protein>
<evidence type="ECO:0000259" key="10">
    <source>
        <dbReference type="Pfam" id="PF00924"/>
    </source>
</evidence>
<feature type="transmembrane region" description="Helical" evidence="8">
    <location>
        <begin position="267"/>
        <end position="289"/>
    </location>
</feature>
<dbReference type="InterPro" id="IPR011066">
    <property type="entry name" value="MscS_channel_C_sf"/>
</dbReference>
<dbReference type="EMBL" id="JASNJE010000024">
    <property type="protein sequence ID" value="MDK3074772.1"/>
    <property type="molecule type" value="Genomic_DNA"/>
</dbReference>
<evidence type="ECO:0000256" key="1">
    <source>
        <dbReference type="ARBA" id="ARBA00004651"/>
    </source>
</evidence>
<dbReference type="InterPro" id="IPR010920">
    <property type="entry name" value="LSM_dom_sf"/>
</dbReference>
<keyword evidence="14" id="KW-1185">Reference proteome</keyword>
<dbReference type="PANTHER" id="PTHR30460">
    <property type="entry name" value="MODERATE CONDUCTANCE MECHANOSENSITIVE CHANNEL YBIO"/>
    <property type="match status" value="1"/>
</dbReference>
<name>A0ABT7FI51_9RHOB</name>
<keyword evidence="9" id="KW-0732">Signal</keyword>
<organism evidence="13 14">
    <name type="scientific">Sedimentitalea xiamensis</name>
    <dbReference type="NCBI Taxonomy" id="3050037"/>
    <lineage>
        <taxon>Bacteria</taxon>
        <taxon>Pseudomonadati</taxon>
        <taxon>Pseudomonadota</taxon>
        <taxon>Alphaproteobacteria</taxon>
        <taxon>Rhodobacterales</taxon>
        <taxon>Paracoccaceae</taxon>
        <taxon>Sedimentitalea</taxon>
    </lineage>
</organism>
<feature type="domain" description="Mechanosensitive ion channel MscS" evidence="10">
    <location>
        <begin position="582"/>
        <end position="647"/>
    </location>
</feature>
<feature type="transmembrane region" description="Helical" evidence="8">
    <location>
        <begin position="479"/>
        <end position="499"/>
    </location>
</feature>
<evidence type="ECO:0000313" key="13">
    <source>
        <dbReference type="EMBL" id="MDK3074772.1"/>
    </source>
</evidence>